<dbReference type="InterPro" id="IPR036291">
    <property type="entry name" value="NAD(P)-bd_dom_sf"/>
</dbReference>
<evidence type="ECO:0000313" key="2">
    <source>
        <dbReference type="Proteomes" id="UP000825381"/>
    </source>
</evidence>
<dbReference type="SUPFAM" id="SSF51735">
    <property type="entry name" value="NAD(P)-binding Rossmann-fold domains"/>
    <property type="match status" value="1"/>
</dbReference>
<accession>A0ABX8V8J9</accession>
<dbReference type="RefSeq" id="WP_220641492.1">
    <property type="nucleotide sequence ID" value="NZ_CP080429.1"/>
</dbReference>
<keyword evidence="2" id="KW-1185">Reference proteome</keyword>
<organism evidence="1 2">
    <name type="scientific">Flavobacterium litorale</name>
    <dbReference type="NCBI Taxonomy" id="2856519"/>
    <lineage>
        <taxon>Bacteria</taxon>
        <taxon>Pseudomonadati</taxon>
        <taxon>Bacteroidota</taxon>
        <taxon>Flavobacteriia</taxon>
        <taxon>Flavobacteriales</taxon>
        <taxon>Flavobacteriaceae</taxon>
        <taxon>Flavobacterium</taxon>
    </lineage>
</organism>
<proteinExistence type="predicted"/>
<dbReference type="EMBL" id="CP080429">
    <property type="protein sequence ID" value="QYJ69157.1"/>
    <property type="molecule type" value="Genomic_DNA"/>
</dbReference>
<protein>
    <submittedName>
        <fullName evidence="1">SDR family oxidoreductase</fullName>
    </submittedName>
</protein>
<dbReference type="CDD" id="cd05266">
    <property type="entry name" value="SDR_a4"/>
    <property type="match status" value="1"/>
</dbReference>
<dbReference type="InterPro" id="IPR051783">
    <property type="entry name" value="NAD(P)-dependent_oxidoreduct"/>
</dbReference>
<dbReference type="Proteomes" id="UP000825381">
    <property type="component" value="Chromosome"/>
</dbReference>
<dbReference type="Gene3D" id="3.40.50.720">
    <property type="entry name" value="NAD(P)-binding Rossmann-like Domain"/>
    <property type="match status" value="1"/>
</dbReference>
<name>A0ABX8V8J9_9FLAO</name>
<gene>
    <name evidence="1" type="ORF">K1I41_04505</name>
</gene>
<dbReference type="PANTHER" id="PTHR48079">
    <property type="entry name" value="PROTEIN YEEZ"/>
    <property type="match status" value="1"/>
</dbReference>
<sequence>MADIALLGCGWLGLPLAKQLIAAGYSIKGTTTTPSKIPVLHEAGIQPYCITLHEDETTGNVTDFLEGCDTLIIDIPPGLRKDSSASFVAKINTFFGFVNASCIKKVLFISSTSVYGATAGTLTESAPPNPKTESGKQLLEVENILQENTNYKATIVRFGGLIGNDRHPARYLAGKSNLPSPNAPVNLIQREDCIGIMQKIITDGALGYVFNAVADYHPTRKEYYTKKAKEMKLSTPMFNEADTSGGKIIASENLQEVLNYNFIHPKP</sequence>
<reference evidence="1 2" key="1">
    <citation type="submission" date="2021-07" db="EMBL/GenBank/DDBJ databases">
        <title>Flavobacterium WSW3-B6 sp.nov, isolated from seaweed.</title>
        <authorList>
            <person name="Muhammad N."/>
            <person name="Ho H."/>
            <person name="Lee Y.-J."/>
            <person name="Nguyen T."/>
            <person name="Ho J."/>
            <person name="Kim S.-G."/>
        </authorList>
    </citation>
    <scope>NUCLEOTIDE SEQUENCE [LARGE SCALE GENOMIC DNA]</scope>
    <source>
        <strain evidence="1 2">WSW3-B6</strain>
    </source>
</reference>
<dbReference type="PANTHER" id="PTHR48079:SF6">
    <property type="entry name" value="NAD(P)-BINDING DOMAIN-CONTAINING PROTEIN-RELATED"/>
    <property type="match status" value="1"/>
</dbReference>
<evidence type="ECO:0000313" key="1">
    <source>
        <dbReference type="EMBL" id="QYJ69157.1"/>
    </source>
</evidence>